<accession>A0A562SIT1</accession>
<dbReference type="AlphaFoldDB" id="A0A562SIT1"/>
<keyword evidence="1" id="KW-0472">Membrane</keyword>
<evidence type="ECO:0000313" key="2">
    <source>
        <dbReference type="EMBL" id="TWI80666.1"/>
    </source>
</evidence>
<feature type="transmembrane region" description="Helical" evidence="1">
    <location>
        <begin position="204"/>
        <end position="224"/>
    </location>
</feature>
<protein>
    <recommendedName>
        <fullName evidence="4">FAR-17a/AIG1-like protein</fullName>
    </recommendedName>
</protein>
<feature type="transmembrane region" description="Helical" evidence="1">
    <location>
        <begin position="164"/>
        <end position="184"/>
    </location>
</feature>
<dbReference type="EMBL" id="VLLE01000005">
    <property type="protein sequence ID" value="TWI80666.1"/>
    <property type="molecule type" value="Genomic_DNA"/>
</dbReference>
<feature type="transmembrane region" description="Helical" evidence="1">
    <location>
        <begin position="132"/>
        <end position="152"/>
    </location>
</feature>
<gene>
    <name evidence="2" type="ORF">IQ13_3345</name>
</gene>
<reference evidence="2 3" key="1">
    <citation type="journal article" date="2015" name="Stand. Genomic Sci.">
        <title>Genomic Encyclopedia of Bacterial and Archaeal Type Strains, Phase III: the genomes of soil and plant-associated and newly described type strains.</title>
        <authorList>
            <person name="Whitman W.B."/>
            <person name="Woyke T."/>
            <person name="Klenk H.P."/>
            <person name="Zhou Y."/>
            <person name="Lilburn T.G."/>
            <person name="Beck B.J."/>
            <person name="De Vos P."/>
            <person name="Vandamme P."/>
            <person name="Eisen J.A."/>
            <person name="Garrity G."/>
            <person name="Hugenholtz P."/>
            <person name="Kyrpides N.C."/>
        </authorList>
    </citation>
    <scope>NUCLEOTIDE SEQUENCE [LARGE SCALE GENOMIC DNA]</scope>
    <source>
        <strain evidence="2 3">CGMCC 1.7271</strain>
    </source>
</reference>
<dbReference type="InterPro" id="IPR049713">
    <property type="entry name" value="Pr6Pr-like"/>
</dbReference>
<dbReference type="Proteomes" id="UP000316167">
    <property type="component" value="Unassembled WGS sequence"/>
</dbReference>
<name>A0A562SIT1_9BACT</name>
<comment type="caution">
    <text evidence="2">The sequence shown here is derived from an EMBL/GenBank/DDBJ whole genome shotgun (WGS) entry which is preliminary data.</text>
</comment>
<feature type="transmembrane region" description="Helical" evidence="1">
    <location>
        <begin position="101"/>
        <end position="120"/>
    </location>
</feature>
<evidence type="ECO:0008006" key="4">
    <source>
        <dbReference type="Google" id="ProtNLM"/>
    </source>
</evidence>
<evidence type="ECO:0000313" key="3">
    <source>
        <dbReference type="Proteomes" id="UP000316167"/>
    </source>
</evidence>
<dbReference type="NCBIfam" id="NF038065">
    <property type="entry name" value="Pr6Pr"/>
    <property type="match status" value="1"/>
</dbReference>
<proteinExistence type="predicted"/>
<keyword evidence="3" id="KW-1185">Reference proteome</keyword>
<sequence>MQKPASFEAGFCFVIINFNDNTIAMPVTKTQRAFQICIAAITWFAVILQFYLQIVNRTTEVGEAIIRFFSYFTILTNILVAVCFTSLLLQKKKEGFFHKPGVLTAVTVYIFIVGMVYNLVLRSQWNPQGWQLVADNLLHTVTPLLALVYWFIYASTGNIGLQQLSTWLLYPLFYLVYVLIRGSFSNFYPYFFIDVSKLGYAKAFINALYVTGCFLLVSLLLTWLGNRKKV</sequence>
<keyword evidence="1" id="KW-0812">Transmembrane</keyword>
<feature type="transmembrane region" description="Helical" evidence="1">
    <location>
        <begin position="33"/>
        <end position="52"/>
    </location>
</feature>
<feature type="transmembrane region" description="Helical" evidence="1">
    <location>
        <begin position="64"/>
        <end position="89"/>
    </location>
</feature>
<evidence type="ECO:0000256" key="1">
    <source>
        <dbReference type="SAM" id="Phobius"/>
    </source>
</evidence>
<organism evidence="2 3">
    <name type="scientific">Lacibacter cauensis</name>
    <dbReference type="NCBI Taxonomy" id="510947"/>
    <lineage>
        <taxon>Bacteria</taxon>
        <taxon>Pseudomonadati</taxon>
        <taxon>Bacteroidota</taxon>
        <taxon>Chitinophagia</taxon>
        <taxon>Chitinophagales</taxon>
        <taxon>Chitinophagaceae</taxon>
        <taxon>Lacibacter</taxon>
    </lineage>
</organism>
<keyword evidence="1" id="KW-1133">Transmembrane helix</keyword>